<dbReference type="RefSeq" id="WP_066592386.1">
    <property type="nucleotide sequence ID" value="NZ_CP065313.1"/>
</dbReference>
<dbReference type="EMBL" id="NHMP01000010">
    <property type="protein sequence ID" value="OXE44537.1"/>
    <property type="molecule type" value="Genomic_DNA"/>
</dbReference>
<evidence type="ECO:0000313" key="3">
    <source>
        <dbReference type="EMBL" id="OXE44537.1"/>
    </source>
</evidence>
<dbReference type="GeneID" id="78361258"/>
<dbReference type="CDD" id="cd00293">
    <property type="entry name" value="USP-like"/>
    <property type="match status" value="2"/>
</dbReference>
<dbReference type="PRINTS" id="PR01438">
    <property type="entry name" value="UNVRSLSTRESS"/>
</dbReference>
<feature type="domain" description="UspA" evidence="2">
    <location>
        <begin position="151"/>
        <end position="297"/>
    </location>
</feature>
<evidence type="ECO:0000256" key="1">
    <source>
        <dbReference type="ARBA" id="ARBA00008791"/>
    </source>
</evidence>
<name>A0A227KAM5_9BURK</name>
<accession>A0A227KAM5</accession>
<keyword evidence="4" id="KW-1185">Reference proteome</keyword>
<organism evidence="3 4">
    <name type="scientific">Turicimonas muris</name>
    <dbReference type="NCBI Taxonomy" id="1796652"/>
    <lineage>
        <taxon>Bacteria</taxon>
        <taxon>Pseudomonadati</taxon>
        <taxon>Pseudomonadota</taxon>
        <taxon>Betaproteobacteria</taxon>
        <taxon>Burkholderiales</taxon>
        <taxon>Sutterellaceae</taxon>
        <taxon>Turicimonas</taxon>
    </lineage>
</organism>
<dbReference type="InterPro" id="IPR006016">
    <property type="entry name" value="UspA"/>
</dbReference>
<gene>
    <name evidence="3" type="ORF">ADH67_11685</name>
</gene>
<sequence length="316" mass="35319">MKILLPLDGSVYSKKAINYLSHLEDIKKFTNTVFLVNVQKKIPSSIENKLKNGVVEELQNAESRAILKPAKKKLEEAGYKVKTKVCFGRATENIVKVSKEIKPDLIIMGSHGRTPVKGLLFGSKTSSVLASTKAPMLVLRKESQYAEDRMRVGICIDGSEYSNAAIKYAQQHMQLFGKDPIFYLINVITPHSGLIIPEVSAFGAPAMTKEEFEREQRIPFDEKVEPIYEELRNKDIEAKVVLLKGDPSEEIAKYAVENNLSLLILGTHRRGAFTSMMMGSTAMRIGSACHLPLLLVHHVTEEVEESKNKDDTSSER</sequence>
<proteinExistence type="inferred from homology"/>
<dbReference type="InterPro" id="IPR006015">
    <property type="entry name" value="Universal_stress_UspA"/>
</dbReference>
<dbReference type="Pfam" id="PF00582">
    <property type="entry name" value="Usp"/>
    <property type="match status" value="2"/>
</dbReference>
<protein>
    <submittedName>
        <fullName evidence="3">Universal stress protein</fullName>
    </submittedName>
</protein>
<dbReference type="InterPro" id="IPR014729">
    <property type="entry name" value="Rossmann-like_a/b/a_fold"/>
</dbReference>
<dbReference type="SUPFAM" id="SSF52402">
    <property type="entry name" value="Adenine nucleotide alpha hydrolases-like"/>
    <property type="match status" value="2"/>
</dbReference>
<dbReference type="Proteomes" id="UP000214610">
    <property type="component" value="Unassembled WGS sequence"/>
</dbReference>
<evidence type="ECO:0000313" key="4">
    <source>
        <dbReference type="Proteomes" id="UP000214610"/>
    </source>
</evidence>
<dbReference type="PANTHER" id="PTHR46268:SF6">
    <property type="entry name" value="UNIVERSAL STRESS PROTEIN UP12"/>
    <property type="match status" value="1"/>
</dbReference>
<dbReference type="Gene3D" id="3.40.50.620">
    <property type="entry name" value="HUPs"/>
    <property type="match status" value="2"/>
</dbReference>
<reference evidence="4" key="1">
    <citation type="submission" date="2017-05" db="EMBL/GenBank/DDBJ databases">
        <title>Improved OligoMM genomes.</title>
        <authorList>
            <person name="Garzetti D."/>
        </authorList>
    </citation>
    <scope>NUCLEOTIDE SEQUENCE [LARGE SCALE GENOMIC DNA]</scope>
    <source>
        <strain evidence="4">YL45</strain>
    </source>
</reference>
<comment type="caution">
    <text evidence="3">The sequence shown here is derived from an EMBL/GenBank/DDBJ whole genome shotgun (WGS) entry which is preliminary data.</text>
</comment>
<dbReference type="AlphaFoldDB" id="A0A227KAM5"/>
<dbReference type="PANTHER" id="PTHR46268">
    <property type="entry name" value="STRESS RESPONSE PROTEIN NHAX"/>
    <property type="match status" value="1"/>
</dbReference>
<feature type="domain" description="UspA" evidence="2">
    <location>
        <begin position="2"/>
        <end position="140"/>
    </location>
</feature>
<evidence type="ECO:0000259" key="2">
    <source>
        <dbReference type="Pfam" id="PF00582"/>
    </source>
</evidence>
<comment type="similarity">
    <text evidence="1">Belongs to the universal stress protein A family.</text>
</comment>